<evidence type="ECO:0000259" key="9">
    <source>
        <dbReference type="PROSITE" id="PS50853"/>
    </source>
</evidence>
<comment type="caution">
    <text evidence="10">The sequence shown here is derived from an EMBL/GenBank/DDBJ whole genome shotgun (WGS) entry which is preliminary data.</text>
</comment>
<evidence type="ECO:0000313" key="10">
    <source>
        <dbReference type="EMBL" id="GGK18706.1"/>
    </source>
</evidence>
<name>A0ABQ2ERN1_9DEIO</name>
<evidence type="ECO:0000313" key="11">
    <source>
        <dbReference type="Proteomes" id="UP000647587"/>
    </source>
</evidence>
<keyword evidence="7" id="KW-0675">Receptor</keyword>
<dbReference type="PANTHER" id="PTHR46877:SF14">
    <property type="entry name" value="RECEPTOR PROTEIN-TYROSINE KINASE"/>
    <property type="match status" value="1"/>
</dbReference>
<feature type="region of interest" description="Disordered" evidence="8">
    <location>
        <begin position="57"/>
        <end position="83"/>
    </location>
</feature>
<feature type="domain" description="Fibronectin type-III" evidence="9">
    <location>
        <begin position="277"/>
        <end position="362"/>
    </location>
</feature>
<dbReference type="EMBL" id="BMPP01000003">
    <property type="protein sequence ID" value="GGK18706.1"/>
    <property type="molecule type" value="Genomic_DNA"/>
</dbReference>
<dbReference type="SMART" id="SM00060">
    <property type="entry name" value="FN3"/>
    <property type="match status" value="2"/>
</dbReference>
<dbReference type="CDD" id="cd00063">
    <property type="entry name" value="FN3"/>
    <property type="match status" value="2"/>
</dbReference>
<keyword evidence="4" id="KW-0067">ATP-binding</keyword>
<dbReference type="PANTHER" id="PTHR46877">
    <property type="entry name" value="EPH RECEPTOR A5"/>
    <property type="match status" value="1"/>
</dbReference>
<keyword evidence="11" id="KW-1185">Reference proteome</keyword>
<dbReference type="Proteomes" id="UP000647587">
    <property type="component" value="Unassembled WGS sequence"/>
</dbReference>
<feature type="compositionally biased region" description="Polar residues" evidence="8">
    <location>
        <begin position="57"/>
        <end position="66"/>
    </location>
</feature>
<protein>
    <recommendedName>
        <fullName evidence="9">Fibronectin type-III domain-containing protein</fullName>
    </recommendedName>
</protein>
<dbReference type="Pfam" id="PF00041">
    <property type="entry name" value="fn3"/>
    <property type="match status" value="2"/>
</dbReference>
<feature type="region of interest" description="Disordered" evidence="8">
    <location>
        <begin position="262"/>
        <end position="287"/>
    </location>
</feature>
<proteinExistence type="predicted"/>
<feature type="compositionally biased region" description="Polar residues" evidence="8">
    <location>
        <begin position="270"/>
        <end position="281"/>
    </location>
</feature>
<dbReference type="RefSeq" id="WP_189005162.1">
    <property type="nucleotide sequence ID" value="NZ_BMPP01000003.1"/>
</dbReference>
<dbReference type="PROSITE" id="PS50853">
    <property type="entry name" value="FN3"/>
    <property type="match status" value="2"/>
</dbReference>
<evidence type="ECO:0000256" key="1">
    <source>
        <dbReference type="ARBA" id="ARBA00004167"/>
    </source>
</evidence>
<dbReference type="Gene3D" id="2.60.40.10">
    <property type="entry name" value="Immunoglobulins"/>
    <property type="match status" value="2"/>
</dbReference>
<dbReference type="InterPro" id="IPR050449">
    <property type="entry name" value="Ephrin_rcpt_TKs"/>
</dbReference>
<keyword evidence="2" id="KW-0812">Transmembrane</keyword>
<keyword evidence="5" id="KW-1133">Transmembrane helix</keyword>
<dbReference type="InterPro" id="IPR013783">
    <property type="entry name" value="Ig-like_fold"/>
</dbReference>
<comment type="subcellular location">
    <subcellularLocation>
        <location evidence="1">Membrane</location>
        <topology evidence="1">Single-pass membrane protein</topology>
    </subcellularLocation>
</comment>
<evidence type="ECO:0000256" key="2">
    <source>
        <dbReference type="ARBA" id="ARBA00022692"/>
    </source>
</evidence>
<feature type="domain" description="Fibronectin type-III" evidence="9">
    <location>
        <begin position="70"/>
        <end position="158"/>
    </location>
</feature>
<evidence type="ECO:0000256" key="8">
    <source>
        <dbReference type="SAM" id="MobiDB-lite"/>
    </source>
</evidence>
<organism evidence="10 11">
    <name type="scientific">Deinococcus malanensis</name>
    <dbReference type="NCBI Taxonomy" id="1706855"/>
    <lineage>
        <taxon>Bacteria</taxon>
        <taxon>Thermotogati</taxon>
        <taxon>Deinococcota</taxon>
        <taxon>Deinococci</taxon>
        <taxon>Deinococcales</taxon>
        <taxon>Deinococcaceae</taxon>
        <taxon>Deinococcus</taxon>
    </lineage>
</organism>
<evidence type="ECO:0000256" key="4">
    <source>
        <dbReference type="ARBA" id="ARBA00022840"/>
    </source>
</evidence>
<sequence length="462" mass="45897">MGQVDTSVTANVPNYAVFKKGTTRTYAAYNPTASPITVTFSDGATLSVPARQVVSSRGSASNTCSADTAAPTTPGAVSSPSQSSSSVTLSWGAASDNCGVSAYEVYMNAALKATVSGTGTTISGLGADTAYLFKVRARDALGNLSPFTSEISVRTQTGGTTAASLPGTVTTNAGAIASGTSKTFPVNVNSTGTYRLSVQSTSSLNSLLINVAFAGSNYDLAVDAGQTAIADFLNVPAGSGGIVITAKSDSVSIGQISGTNLSAPSDPCATDTTAPSTPTNLTAPSRSSSSVTLSWTASTDNCAVSGYDVYMNGALKSTVSGAGATVSGLNAVTTYAFKVRARDAKGNVSAFTGDLNVTTASAAIPVPGVISSSVGAIANGASRTFDLNVTAASNLRFLITNASTSASTALTVSFNGRSVPLSIGAGQTIPVDFAGVQAGIRPLTITANSAGVALGKLEAVTY</sequence>
<keyword evidence="3" id="KW-0547">Nucleotide-binding</keyword>
<evidence type="ECO:0000256" key="6">
    <source>
        <dbReference type="ARBA" id="ARBA00023136"/>
    </source>
</evidence>
<dbReference type="InterPro" id="IPR036116">
    <property type="entry name" value="FN3_sf"/>
</dbReference>
<accession>A0ABQ2ERN1</accession>
<evidence type="ECO:0000256" key="7">
    <source>
        <dbReference type="ARBA" id="ARBA00023170"/>
    </source>
</evidence>
<dbReference type="InterPro" id="IPR003961">
    <property type="entry name" value="FN3_dom"/>
</dbReference>
<keyword evidence="6" id="KW-0472">Membrane</keyword>
<gene>
    <name evidence="10" type="ORF">GCM10008955_10170</name>
</gene>
<reference evidence="11" key="1">
    <citation type="journal article" date="2019" name="Int. J. Syst. Evol. Microbiol.">
        <title>The Global Catalogue of Microorganisms (GCM) 10K type strain sequencing project: providing services to taxonomists for standard genome sequencing and annotation.</title>
        <authorList>
            <consortium name="The Broad Institute Genomics Platform"/>
            <consortium name="The Broad Institute Genome Sequencing Center for Infectious Disease"/>
            <person name="Wu L."/>
            <person name="Ma J."/>
        </authorList>
    </citation>
    <scope>NUCLEOTIDE SEQUENCE [LARGE SCALE GENOMIC DNA]</scope>
    <source>
        <strain evidence="11">JCM 30331</strain>
    </source>
</reference>
<dbReference type="SUPFAM" id="SSF49265">
    <property type="entry name" value="Fibronectin type III"/>
    <property type="match status" value="1"/>
</dbReference>
<evidence type="ECO:0000256" key="3">
    <source>
        <dbReference type="ARBA" id="ARBA00022741"/>
    </source>
</evidence>
<evidence type="ECO:0000256" key="5">
    <source>
        <dbReference type="ARBA" id="ARBA00022989"/>
    </source>
</evidence>